<comment type="caution">
    <text evidence="1">The sequence shown here is derived from an EMBL/GenBank/DDBJ whole genome shotgun (WGS) entry which is preliminary data.</text>
</comment>
<reference evidence="1 2" key="1">
    <citation type="journal article" date="2019" name="Sci. Rep.">
        <title>Extended insight into the Mycobacterium chelonae-abscessus complex through whole genome sequencing of Mycobacterium salmoniphilum outbreak and Mycobacterium salmoniphilum-like strains.</title>
        <authorList>
            <person name="Behra P.R.K."/>
            <person name="Das S."/>
            <person name="Pettersson B.M.F."/>
            <person name="Shirreff L."/>
            <person name="DuCote T."/>
            <person name="Jacobsson K.G."/>
            <person name="Ennis D.G."/>
            <person name="Kirsebom L.A."/>
        </authorList>
    </citation>
    <scope>NUCLEOTIDE SEQUENCE [LARGE SCALE GENOMIC DNA]</scope>
    <source>
        <strain evidence="1 2">DSM 45524</strain>
    </source>
</reference>
<name>A0A4R5PG29_9MYCO</name>
<dbReference type="Proteomes" id="UP000295627">
    <property type="component" value="Unassembled WGS sequence"/>
</dbReference>
<sequence>MTESIEIRVEDDDFTSEYGRPDIPMFRDNPDGTVDLYDIPNATTIPVKYAAQVEAEGGMDWRGVRLNITRDNDGMQLNTTAANGVFRWELQPAHFADDCEGKELLIGRLIDSDTDNQTGESETLGG</sequence>
<dbReference type="RefSeq" id="WP_062912535.1">
    <property type="nucleotide sequence ID" value="NZ_MAFQ01000015.1"/>
</dbReference>
<evidence type="ECO:0000313" key="2">
    <source>
        <dbReference type="Proteomes" id="UP000295627"/>
    </source>
</evidence>
<gene>
    <name evidence="1" type="ORF">EJ571_01665</name>
</gene>
<organism evidence="1 2">
    <name type="scientific">Mycobacteroides franklinii</name>
    <dbReference type="NCBI Taxonomy" id="948102"/>
    <lineage>
        <taxon>Bacteria</taxon>
        <taxon>Bacillati</taxon>
        <taxon>Actinomycetota</taxon>
        <taxon>Actinomycetes</taxon>
        <taxon>Mycobacteriales</taxon>
        <taxon>Mycobacteriaceae</taxon>
        <taxon>Mycobacteroides</taxon>
    </lineage>
</organism>
<protein>
    <submittedName>
        <fullName evidence="1">Uncharacterized protein</fullName>
    </submittedName>
</protein>
<evidence type="ECO:0000313" key="1">
    <source>
        <dbReference type="EMBL" id="TDH25343.1"/>
    </source>
</evidence>
<dbReference type="AlphaFoldDB" id="A0A4R5PG29"/>
<proteinExistence type="predicted"/>
<accession>A0A4R5PG29</accession>
<dbReference type="EMBL" id="RXLR01000006">
    <property type="protein sequence ID" value="TDH25343.1"/>
    <property type="molecule type" value="Genomic_DNA"/>
</dbReference>